<name>A0A9D1DX31_9FIRM</name>
<reference evidence="3" key="2">
    <citation type="journal article" date="2021" name="PeerJ">
        <title>Extensive microbial diversity within the chicken gut microbiome revealed by metagenomics and culture.</title>
        <authorList>
            <person name="Gilroy R."/>
            <person name="Ravi A."/>
            <person name="Getino M."/>
            <person name="Pursley I."/>
            <person name="Horton D.L."/>
            <person name="Alikhan N.F."/>
            <person name="Baker D."/>
            <person name="Gharbi K."/>
            <person name="Hall N."/>
            <person name="Watson M."/>
            <person name="Adriaenssens E.M."/>
            <person name="Foster-Nyarko E."/>
            <person name="Jarju S."/>
            <person name="Secka A."/>
            <person name="Antonio M."/>
            <person name="Oren A."/>
            <person name="Chaudhuri R.R."/>
            <person name="La Ragione R."/>
            <person name="Hildebrand F."/>
            <person name="Pallen M.J."/>
        </authorList>
    </citation>
    <scope>NUCLEOTIDE SEQUENCE</scope>
    <source>
        <strain evidence="3">CHK189-12415</strain>
    </source>
</reference>
<dbReference type="SUPFAM" id="SSF69360">
    <property type="entry name" value="Cell wall binding repeat"/>
    <property type="match status" value="1"/>
</dbReference>
<organism evidence="3 4">
    <name type="scientific">Candidatus Faecivivens stercoravium</name>
    <dbReference type="NCBI Taxonomy" id="2840803"/>
    <lineage>
        <taxon>Bacteria</taxon>
        <taxon>Bacillati</taxon>
        <taxon>Bacillota</taxon>
        <taxon>Clostridia</taxon>
        <taxon>Eubacteriales</taxon>
        <taxon>Oscillospiraceae</taxon>
        <taxon>Oscillospiraceae incertae sedis</taxon>
        <taxon>Candidatus Faecivivens</taxon>
    </lineage>
</organism>
<dbReference type="PANTHER" id="PTHR35333">
    <property type="entry name" value="BETA-LACTAMASE"/>
    <property type="match status" value="1"/>
</dbReference>
<dbReference type="SUPFAM" id="SSF56601">
    <property type="entry name" value="beta-lactamase/transpeptidase-like"/>
    <property type="match status" value="1"/>
</dbReference>
<dbReference type="InterPro" id="IPR045155">
    <property type="entry name" value="Beta-lactam_cat"/>
</dbReference>
<dbReference type="PANTHER" id="PTHR35333:SF3">
    <property type="entry name" value="BETA-LACTAMASE-TYPE TRANSPEPTIDASE FOLD CONTAINING PROTEIN"/>
    <property type="match status" value="1"/>
</dbReference>
<evidence type="ECO:0000256" key="1">
    <source>
        <dbReference type="SAM" id="SignalP"/>
    </source>
</evidence>
<dbReference type="InterPro" id="IPR012338">
    <property type="entry name" value="Beta-lactam/transpept-like"/>
</dbReference>
<dbReference type="AlphaFoldDB" id="A0A9D1DX31"/>
<dbReference type="Pfam" id="PF13354">
    <property type="entry name" value="Beta-lactamase2"/>
    <property type="match status" value="1"/>
</dbReference>
<dbReference type="EMBL" id="DVHA01000100">
    <property type="protein sequence ID" value="HIR60528.1"/>
    <property type="molecule type" value="Genomic_DNA"/>
</dbReference>
<dbReference type="Gene3D" id="2.10.270.10">
    <property type="entry name" value="Cholin Binding"/>
    <property type="match status" value="1"/>
</dbReference>
<dbReference type="PROSITE" id="PS51257">
    <property type="entry name" value="PROKAR_LIPOPROTEIN"/>
    <property type="match status" value="1"/>
</dbReference>
<dbReference type="Proteomes" id="UP000824241">
    <property type="component" value="Unassembled WGS sequence"/>
</dbReference>
<dbReference type="InterPro" id="IPR000871">
    <property type="entry name" value="Beta-lactam_class-A"/>
</dbReference>
<dbReference type="Gene3D" id="3.40.710.10">
    <property type="entry name" value="DD-peptidase/beta-lactamase superfamily"/>
    <property type="match status" value="1"/>
</dbReference>
<dbReference type="GO" id="GO:0046677">
    <property type="term" value="P:response to antibiotic"/>
    <property type="evidence" value="ECO:0007669"/>
    <property type="project" value="InterPro"/>
</dbReference>
<accession>A0A9D1DX31</accession>
<feature type="signal peptide" evidence="1">
    <location>
        <begin position="1"/>
        <end position="20"/>
    </location>
</feature>
<protein>
    <submittedName>
        <fullName evidence="3">Serine hydrolase</fullName>
    </submittedName>
</protein>
<comment type="caution">
    <text evidence="3">The sequence shown here is derived from an EMBL/GenBank/DDBJ whole genome shotgun (WGS) entry which is preliminary data.</text>
</comment>
<evidence type="ECO:0000313" key="3">
    <source>
        <dbReference type="EMBL" id="HIR60528.1"/>
    </source>
</evidence>
<keyword evidence="1" id="KW-0732">Signal</keyword>
<feature type="chain" id="PRO_5038910581" evidence="1">
    <location>
        <begin position="21"/>
        <end position="419"/>
    </location>
</feature>
<sequence length="419" mass="46957">MKKRLILILAAFLLSITSCSQPVVLRVGPVPPVQLPSAAGEEAEEPLPVGWEETADGTRLRDGNGGYARGFTWYEGKGYWFDGEGYLQTGWIDAEEGWLYAGEDGVLQTGLIEVDGESYYIGDDYLMDTGWVALPEGYAWAGEDGALVRNRYVDGRWIGADGLAVPDEFSLTDEQYGQMQALLTEMPGASVVVEDLVSGRRWEWNTAGAYYYIASVYKLPYAVWLLQRADRGEIDLDEEITYTADLHVGAAGIIQDGEYGERYTVRQLIEYMIVYSDNTALSMLKSRFPVSEFKEWINSDEIGLERDLNDSTDSVTTAADCCTFARLAFQYMESGGENADFFREIYTSTDDQLFQSDLEVGQKYGWWDNELHSAAVVYAGRPYALAVLTGWGERTEEDERELQEIFDLVESFFPEAAEG</sequence>
<evidence type="ECO:0000259" key="2">
    <source>
        <dbReference type="Pfam" id="PF13354"/>
    </source>
</evidence>
<keyword evidence="3" id="KW-0378">Hydrolase</keyword>
<reference evidence="3" key="1">
    <citation type="submission" date="2020-10" db="EMBL/GenBank/DDBJ databases">
        <authorList>
            <person name="Gilroy R."/>
        </authorList>
    </citation>
    <scope>NUCLEOTIDE SEQUENCE</scope>
    <source>
        <strain evidence="3">CHK189-12415</strain>
    </source>
</reference>
<dbReference type="GO" id="GO:0030655">
    <property type="term" value="P:beta-lactam antibiotic catabolic process"/>
    <property type="evidence" value="ECO:0007669"/>
    <property type="project" value="InterPro"/>
</dbReference>
<gene>
    <name evidence="3" type="ORF">IAB37_03005</name>
</gene>
<feature type="domain" description="Beta-lactamase class A catalytic" evidence="2">
    <location>
        <begin position="190"/>
        <end position="389"/>
    </location>
</feature>
<proteinExistence type="predicted"/>
<evidence type="ECO:0000313" key="4">
    <source>
        <dbReference type="Proteomes" id="UP000824241"/>
    </source>
</evidence>
<dbReference type="GO" id="GO:0008800">
    <property type="term" value="F:beta-lactamase activity"/>
    <property type="evidence" value="ECO:0007669"/>
    <property type="project" value="InterPro"/>
</dbReference>